<dbReference type="GO" id="GO:0004197">
    <property type="term" value="F:cysteine-type endopeptidase activity"/>
    <property type="evidence" value="ECO:0007669"/>
    <property type="project" value="InterPro"/>
</dbReference>
<evidence type="ECO:0000259" key="9">
    <source>
        <dbReference type="PROSITE" id="PS50207"/>
    </source>
</evidence>
<proteinExistence type="inferred from homology"/>
<evidence type="ECO:0000256" key="7">
    <source>
        <dbReference type="PIRSR" id="PIRSR038001-1"/>
    </source>
</evidence>
<reference evidence="11" key="1">
    <citation type="submission" date="2014-11" db="EMBL/GenBank/DDBJ databases">
        <authorList>
            <person name="Geib S."/>
        </authorList>
    </citation>
    <scope>NUCLEOTIDE SEQUENCE</scope>
</reference>
<dbReference type="SMART" id="SM00115">
    <property type="entry name" value="CASc"/>
    <property type="match status" value="1"/>
</dbReference>
<comment type="similarity">
    <text evidence="1 8">Belongs to the peptidase C14A family.</text>
</comment>
<keyword evidence="4" id="KW-0378">Hydrolase</keyword>
<keyword evidence="6" id="KW-0865">Zymogen</keyword>
<sequence length="429" mass="49450">MDVKHRKIIKENIDKLVQHTEFKELLQACRRTDLLSDQMVCNLRIDSQNMVDIEGSQTSDEFMHKKLFEKITHRGPEAFETLKQILKALDKVEALQILQRDREFYGIREQRNSIPQTIHRVLEAPIELVSASTTDTPDSVHSMVGENSTPALTEFLDTVDPIEKYEVVKANRISTCDHIGTYKMQSNHNRGVLFIANYISFKDDYRNGAANDSDALIYVFRQLGFKIFKTIDGSQTEFFDLLETLLNSEYTRQTESFVLAFMSHGELNEQNEDVVVFSDESVVKVKEVIDRFSNRRCPNLEVKPKVLIFPFCRGSMQDKGITSKTETDTIPFTSRNEKLNAEMSDLLICYATMEGFKAHRDKVTGSWYIQELCKTIAEHAHDTHFEDILKLVQRKVVKIRAENGGIQMGNYRNIGFDFKFFLNPAISEE</sequence>
<dbReference type="EMBL" id="GBXI01009295">
    <property type="protein sequence ID" value="JAD04997.1"/>
    <property type="molecule type" value="Transcribed_RNA"/>
</dbReference>
<dbReference type="Gene3D" id="3.40.50.1460">
    <property type="match status" value="1"/>
</dbReference>
<dbReference type="GO" id="GO:0006508">
    <property type="term" value="P:proteolysis"/>
    <property type="evidence" value="ECO:0007669"/>
    <property type="project" value="UniProtKB-KW"/>
</dbReference>
<dbReference type="GO" id="GO:0006915">
    <property type="term" value="P:apoptotic process"/>
    <property type="evidence" value="ECO:0007669"/>
    <property type="project" value="UniProtKB-KW"/>
</dbReference>
<feature type="domain" description="Caspase family p10" evidence="9">
    <location>
        <begin position="344"/>
        <end position="424"/>
    </location>
</feature>
<evidence type="ECO:0000256" key="4">
    <source>
        <dbReference type="ARBA" id="ARBA00022801"/>
    </source>
</evidence>
<gene>
    <name evidence="11" type="primary">Nc</name>
    <name evidence="11" type="ORF">g.7421</name>
</gene>
<dbReference type="InterPro" id="IPR033139">
    <property type="entry name" value="Caspase_cys_AS"/>
</dbReference>
<evidence type="ECO:0000256" key="1">
    <source>
        <dbReference type="ARBA" id="ARBA00010134"/>
    </source>
</evidence>
<dbReference type="InterPro" id="IPR015917">
    <property type="entry name" value="Pept_C14A"/>
</dbReference>
<dbReference type="SUPFAM" id="SSF52129">
    <property type="entry name" value="Caspase-like"/>
    <property type="match status" value="1"/>
</dbReference>
<protein>
    <submittedName>
        <fullName evidence="11">Caspase Nc</fullName>
    </submittedName>
</protein>
<dbReference type="Pfam" id="PF00656">
    <property type="entry name" value="Peptidase_C14"/>
    <property type="match status" value="1"/>
</dbReference>
<evidence type="ECO:0000256" key="8">
    <source>
        <dbReference type="RuleBase" id="RU003971"/>
    </source>
</evidence>
<name>A0A0A1X1L7_ZEUCU</name>
<dbReference type="PROSITE" id="PS50207">
    <property type="entry name" value="CASPASE_P10"/>
    <property type="match status" value="1"/>
</dbReference>
<dbReference type="AlphaFoldDB" id="A0A0A1X1L7"/>
<feature type="active site" evidence="7">
    <location>
        <position position="264"/>
    </location>
</feature>
<evidence type="ECO:0000259" key="10">
    <source>
        <dbReference type="PROSITE" id="PS50208"/>
    </source>
</evidence>
<dbReference type="PROSITE" id="PS50208">
    <property type="entry name" value="CASPASE_P20"/>
    <property type="match status" value="1"/>
</dbReference>
<dbReference type="PRINTS" id="PR00376">
    <property type="entry name" value="IL1BCENZYME"/>
</dbReference>
<dbReference type="InterPro" id="IPR011600">
    <property type="entry name" value="Pept_C14_caspase"/>
</dbReference>
<keyword evidence="2" id="KW-0645">Protease</keyword>
<dbReference type="MEROPS" id="C14.019"/>
<dbReference type="GeneID" id="105211098"/>
<evidence type="ECO:0000256" key="5">
    <source>
        <dbReference type="ARBA" id="ARBA00022807"/>
    </source>
</evidence>
<keyword evidence="5" id="KW-0788">Thiol protease</keyword>
<dbReference type="Gene3D" id="1.10.533.10">
    <property type="entry name" value="Death Domain, Fas"/>
    <property type="match status" value="1"/>
</dbReference>
<dbReference type="PANTHER" id="PTHR47901:SF8">
    <property type="entry name" value="CASPASE-3"/>
    <property type="match status" value="1"/>
</dbReference>
<organism evidence="11">
    <name type="scientific">Zeugodacus cucurbitae</name>
    <name type="common">Melon fruit fly</name>
    <name type="synonym">Bactrocera cucurbitae</name>
    <dbReference type="NCBI Taxonomy" id="28588"/>
    <lineage>
        <taxon>Eukaryota</taxon>
        <taxon>Metazoa</taxon>
        <taxon>Ecdysozoa</taxon>
        <taxon>Arthropoda</taxon>
        <taxon>Hexapoda</taxon>
        <taxon>Insecta</taxon>
        <taxon>Pterygota</taxon>
        <taxon>Neoptera</taxon>
        <taxon>Endopterygota</taxon>
        <taxon>Diptera</taxon>
        <taxon>Brachycera</taxon>
        <taxon>Muscomorpha</taxon>
        <taxon>Tephritoidea</taxon>
        <taxon>Tephritidae</taxon>
        <taxon>Zeugodacus</taxon>
        <taxon>Zeugodacus</taxon>
    </lineage>
</organism>
<evidence type="ECO:0000256" key="3">
    <source>
        <dbReference type="ARBA" id="ARBA00022703"/>
    </source>
</evidence>
<feature type="domain" description="Caspase family p20" evidence="10">
    <location>
        <begin position="193"/>
        <end position="316"/>
    </location>
</feature>
<feature type="active site" evidence="7">
    <location>
        <position position="312"/>
    </location>
</feature>
<dbReference type="InterPro" id="IPR029030">
    <property type="entry name" value="Caspase-like_dom_sf"/>
</dbReference>
<evidence type="ECO:0000256" key="6">
    <source>
        <dbReference type="ARBA" id="ARBA00023145"/>
    </source>
</evidence>
<evidence type="ECO:0000256" key="2">
    <source>
        <dbReference type="ARBA" id="ARBA00022670"/>
    </source>
</evidence>
<keyword evidence="3" id="KW-0053">Apoptosis</keyword>
<dbReference type="PROSITE" id="PS01122">
    <property type="entry name" value="CASPASE_CYS"/>
    <property type="match status" value="1"/>
</dbReference>
<dbReference type="InterPro" id="IPR002138">
    <property type="entry name" value="Pept_C14_p10"/>
</dbReference>
<reference evidence="11" key="2">
    <citation type="journal article" date="2015" name="Gigascience">
        <title>Reconstructing a comprehensive transcriptome assembly of a white-pupal translocated strain of the pest fruit fly Bactrocera cucurbitae.</title>
        <authorList>
            <person name="Sim S.B."/>
            <person name="Calla B."/>
            <person name="Hall B."/>
            <person name="DeRego T."/>
            <person name="Geib S.M."/>
        </authorList>
    </citation>
    <scope>NUCLEOTIDE SEQUENCE</scope>
</reference>
<dbReference type="OrthoDB" id="6097640at2759"/>
<accession>A0A0A1X1L7</accession>
<dbReference type="CTD" id="39173"/>
<dbReference type="InterPro" id="IPR002398">
    <property type="entry name" value="Pept_C14"/>
</dbReference>
<dbReference type="InterPro" id="IPR001309">
    <property type="entry name" value="Pept_C14_p20"/>
</dbReference>
<dbReference type="PANTHER" id="PTHR47901">
    <property type="entry name" value="CASPASE RECRUITMENT DOMAIN-CONTAINING PROTEIN 18"/>
    <property type="match status" value="1"/>
</dbReference>
<dbReference type="InterPro" id="IPR011029">
    <property type="entry name" value="DEATH-like_dom_sf"/>
</dbReference>
<evidence type="ECO:0000313" key="11">
    <source>
        <dbReference type="EMBL" id="JAD04997.1"/>
    </source>
</evidence>
<dbReference type="PIRSF" id="PIRSF038001">
    <property type="entry name" value="Caspase_ICE"/>
    <property type="match status" value="1"/>
</dbReference>